<proteinExistence type="predicted"/>
<gene>
    <name evidence="3" type="ORF">MKK02DRAFT_30709</name>
</gene>
<dbReference type="SUPFAM" id="SSF53474">
    <property type="entry name" value="alpha/beta-Hydrolases"/>
    <property type="match status" value="1"/>
</dbReference>
<evidence type="ECO:0000313" key="4">
    <source>
        <dbReference type="Proteomes" id="UP001164286"/>
    </source>
</evidence>
<dbReference type="InterPro" id="IPR029058">
    <property type="entry name" value="AB_hydrolase_fold"/>
</dbReference>
<accession>A0AA38H3X5</accession>
<dbReference type="InterPro" id="IPR013094">
    <property type="entry name" value="AB_hydrolase_3"/>
</dbReference>
<dbReference type="PANTHER" id="PTHR48081">
    <property type="entry name" value="AB HYDROLASE SUPERFAMILY PROTEIN C4A8.06C"/>
    <property type="match status" value="1"/>
</dbReference>
<dbReference type="InterPro" id="IPR050300">
    <property type="entry name" value="GDXG_lipolytic_enzyme"/>
</dbReference>
<dbReference type="GeneID" id="77727321"/>
<evidence type="ECO:0000313" key="3">
    <source>
        <dbReference type="EMBL" id="KAI9631704.1"/>
    </source>
</evidence>
<dbReference type="EMBL" id="JAKWFO010000016">
    <property type="protein sequence ID" value="KAI9631704.1"/>
    <property type="molecule type" value="Genomic_DNA"/>
</dbReference>
<evidence type="ECO:0000256" key="1">
    <source>
        <dbReference type="ARBA" id="ARBA00022801"/>
    </source>
</evidence>
<evidence type="ECO:0000259" key="2">
    <source>
        <dbReference type="Pfam" id="PF07859"/>
    </source>
</evidence>
<feature type="domain" description="Alpha/beta hydrolase fold-3" evidence="2">
    <location>
        <begin position="94"/>
        <end position="253"/>
    </location>
</feature>
<dbReference type="AlphaFoldDB" id="A0AA38H3X5"/>
<dbReference type="PANTHER" id="PTHR48081:SF8">
    <property type="entry name" value="ALPHA_BETA HYDROLASE FOLD-3 DOMAIN-CONTAINING PROTEIN-RELATED"/>
    <property type="match status" value="1"/>
</dbReference>
<keyword evidence="4" id="KW-1185">Reference proteome</keyword>
<sequence length="377" mass="42608">MPSFRAYLTSWMVWGYYYRRKHATEQELLLSVRDNWKGKFAEEVVPPYISSATETIAVSEEKFKGDGKGGQEWKVFHCAVPSGRGEVGAADKVVIYWHGGAFIHAAASQHWGAVHRIVRDHHTPVVFPHYTRVPLSTADDWCRNALQFVLSLASDPRYAGKKLVYMGDSAGGWMSLRFRMLLCGILLREEELSGMKIGEDTRRRVKELLDGMGSTIMISPVVNLEMSDALEEKDALDPWLSIAIFRIMRRIWIRGPSCCPEIDFDLPAERPAIASQSDSTDALYSDGRYSLNNGLDVFKRYHDVNPSTPPFHLLTMIGTYDLCHVGCEDMQARLEKLGSKVVKADYIEAEGCVHVYPILTMPEAEMAWVKIGELLRE</sequence>
<organism evidence="3 4">
    <name type="scientific">Dioszegia hungarica</name>
    <dbReference type="NCBI Taxonomy" id="4972"/>
    <lineage>
        <taxon>Eukaryota</taxon>
        <taxon>Fungi</taxon>
        <taxon>Dikarya</taxon>
        <taxon>Basidiomycota</taxon>
        <taxon>Agaricomycotina</taxon>
        <taxon>Tremellomycetes</taxon>
        <taxon>Tremellales</taxon>
        <taxon>Bulleribasidiaceae</taxon>
        <taxon>Dioszegia</taxon>
    </lineage>
</organism>
<dbReference type="Pfam" id="PF07859">
    <property type="entry name" value="Abhydrolase_3"/>
    <property type="match status" value="1"/>
</dbReference>
<dbReference type="RefSeq" id="XP_052941481.1">
    <property type="nucleotide sequence ID" value="XM_053088116.1"/>
</dbReference>
<keyword evidence="1" id="KW-0378">Hydrolase</keyword>
<name>A0AA38H3X5_9TREE</name>
<protein>
    <recommendedName>
        <fullName evidence="2">Alpha/beta hydrolase fold-3 domain-containing protein</fullName>
    </recommendedName>
</protein>
<dbReference type="Gene3D" id="3.40.50.1820">
    <property type="entry name" value="alpha/beta hydrolase"/>
    <property type="match status" value="1"/>
</dbReference>
<dbReference type="GO" id="GO:0016787">
    <property type="term" value="F:hydrolase activity"/>
    <property type="evidence" value="ECO:0007669"/>
    <property type="project" value="UniProtKB-KW"/>
</dbReference>
<reference evidence="3" key="1">
    <citation type="journal article" date="2022" name="G3 (Bethesda)">
        <title>High quality genome of the basidiomycete yeast Dioszegia hungarica PDD-24b-2 isolated from cloud water.</title>
        <authorList>
            <person name="Jarrige D."/>
            <person name="Haridas S."/>
            <person name="Bleykasten-Grosshans C."/>
            <person name="Joly M."/>
            <person name="Nadalig T."/>
            <person name="Sancelme M."/>
            <person name="Vuilleumier S."/>
            <person name="Grigoriev I.V."/>
            <person name="Amato P."/>
            <person name="Bringel F."/>
        </authorList>
    </citation>
    <scope>NUCLEOTIDE SEQUENCE</scope>
    <source>
        <strain evidence="3">PDD-24b-2</strain>
    </source>
</reference>
<dbReference type="Proteomes" id="UP001164286">
    <property type="component" value="Unassembled WGS sequence"/>
</dbReference>
<comment type="caution">
    <text evidence="3">The sequence shown here is derived from an EMBL/GenBank/DDBJ whole genome shotgun (WGS) entry which is preliminary data.</text>
</comment>